<dbReference type="GO" id="GO:0009401">
    <property type="term" value="P:phosphoenolpyruvate-dependent sugar phosphotransferase system"/>
    <property type="evidence" value="ECO:0007669"/>
    <property type="project" value="InterPro"/>
</dbReference>
<dbReference type="InterPro" id="IPR013196">
    <property type="entry name" value="HTH_11"/>
</dbReference>
<dbReference type="InterPro" id="IPR013011">
    <property type="entry name" value="PTS_EIIB_2"/>
</dbReference>
<dbReference type="Pfam" id="PF00359">
    <property type="entry name" value="PTS_EIIA_2"/>
    <property type="match status" value="1"/>
</dbReference>
<dbReference type="PROSITE" id="PS51094">
    <property type="entry name" value="PTS_EIIA_TYPE_2"/>
    <property type="match status" value="1"/>
</dbReference>
<evidence type="ECO:0000259" key="7">
    <source>
        <dbReference type="PROSITE" id="PS51099"/>
    </source>
</evidence>
<reference evidence="9" key="1">
    <citation type="journal article" date="2014" name="Int. J. Syst. Evol. Microbiol.">
        <title>Complete genome sequence of Corynebacterium casei LMG S-19264T (=DSM 44701T), isolated from a smear-ripened cheese.</title>
        <authorList>
            <consortium name="US DOE Joint Genome Institute (JGI-PGF)"/>
            <person name="Walter F."/>
            <person name="Albersmeier A."/>
            <person name="Kalinowski J."/>
            <person name="Ruckert C."/>
        </authorList>
    </citation>
    <scope>NUCLEOTIDE SEQUENCE</scope>
    <source>
        <strain evidence="9">CGMCC 1.15454</strain>
    </source>
</reference>
<keyword evidence="2" id="KW-0677">Repeat</keyword>
<dbReference type="PANTHER" id="PTHR30185">
    <property type="entry name" value="CRYPTIC BETA-GLUCOSIDE BGL OPERON ANTITERMINATOR"/>
    <property type="match status" value="1"/>
</dbReference>
<sequence length="638" mass="73524">MNTRLQQILKQLRLAGGPLTSSEIASLLQVSSKTIRNDVKVLNELLESYGAHVASLRGKGYQLIIQNGQLFHQFIQSQENDYRDGIPSNHQERVNYLMEKLLMSSDYSKIEDLADELYISRSTLQHDLKHIRDILKEYNLALDQRPYYGIKVIGDETQIRYCISEYLFNQQSTLKDNMDDWLEILPEGELEVIKDGVLFNLRKHHIIISDISLQNLITHIAIACKRVRESNSVQIVHHHLQEVETRKEFLVAKEIAKAIHGKLNISFSNHEVAYLAIHLQGTKLSNSSIRNMEVNFVIDNDIQETVKEMVKRIDDEYGFHLANDEELLLAMSLHLKPAINRYKYKMNIRNPMLGDIKSKYRFSFDAALIGAQVVQEKMGITIDENEIGYLTLHIEVAQERQKKNRKDVPSCLIVCASGLGSAQLLMYKLQNEVGDQLNIIGSTEYYNLRQQSFHDIDFIISTIPIEEKLPVPVIQVSTILGETDLSKINTLLIQGEVVSDKYLRKKYSYLQKDFCTREDVLHFICKELQSDGKVDGSYVESVLQRESYSPTSFGNMVAIPHPIEPQTEDTFWSVVTLRRPIQWGDKPVQLIVLLNISKDIKYDLKPMYSMLMGLLDDKNMVKEILQCKTYQQLKRIMK</sequence>
<dbReference type="GO" id="GO:0006355">
    <property type="term" value="P:regulation of DNA-templated transcription"/>
    <property type="evidence" value="ECO:0007669"/>
    <property type="project" value="InterPro"/>
</dbReference>
<dbReference type="CDD" id="cd05568">
    <property type="entry name" value="PTS_IIB_bgl_like"/>
    <property type="match status" value="1"/>
</dbReference>
<dbReference type="GO" id="GO:0008982">
    <property type="term" value="F:protein-N(PI)-phosphohistidine-sugar phosphotransferase activity"/>
    <property type="evidence" value="ECO:0007669"/>
    <property type="project" value="InterPro"/>
</dbReference>
<gene>
    <name evidence="9" type="primary">licR</name>
    <name evidence="9" type="ORF">GCM10011409_37570</name>
</gene>
<evidence type="ECO:0000256" key="4">
    <source>
        <dbReference type="ARBA" id="ARBA00023159"/>
    </source>
</evidence>
<feature type="domain" description="PTS EIIB type-2" evidence="7">
    <location>
        <begin position="409"/>
        <end position="500"/>
    </location>
</feature>
<feature type="domain" description="PRD" evidence="8">
    <location>
        <begin position="184"/>
        <end position="289"/>
    </location>
</feature>
<dbReference type="PROSITE" id="PS51099">
    <property type="entry name" value="PTS_EIIB_TYPE_2"/>
    <property type="match status" value="1"/>
</dbReference>
<dbReference type="SUPFAM" id="SSF52794">
    <property type="entry name" value="PTS system IIB component-like"/>
    <property type="match status" value="1"/>
</dbReference>
<evidence type="ECO:0000256" key="3">
    <source>
        <dbReference type="ARBA" id="ARBA00023015"/>
    </source>
</evidence>
<dbReference type="AlphaFoldDB" id="A0A9W5U123"/>
<dbReference type="PANTHER" id="PTHR30185:SF13">
    <property type="entry name" value="LICABCH OPERON REGULATOR-RELATED"/>
    <property type="match status" value="1"/>
</dbReference>
<evidence type="ECO:0000259" key="6">
    <source>
        <dbReference type="PROSITE" id="PS51094"/>
    </source>
</evidence>
<dbReference type="InterPro" id="IPR011608">
    <property type="entry name" value="PRD"/>
</dbReference>
<dbReference type="SUPFAM" id="SSF46785">
    <property type="entry name" value="Winged helix' DNA-binding domain"/>
    <property type="match status" value="1"/>
</dbReference>
<evidence type="ECO:0000259" key="8">
    <source>
        <dbReference type="PROSITE" id="PS51372"/>
    </source>
</evidence>
<accession>A0A9W5U123</accession>
<dbReference type="SUPFAM" id="SSF63520">
    <property type="entry name" value="PTS-regulatory domain, PRD"/>
    <property type="match status" value="2"/>
</dbReference>
<dbReference type="InterPro" id="IPR007737">
    <property type="entry name" value="Mga_HTH"/>
</dbReference>
<evidence type="ECO:0000256" key="5">
    <source>
        <dbReference type="ARBA" id="ARBA00023163"/>
    </source>
</evidence>
<evidence type="ECO:0000313" key="9">
    <source>
        <dbReference type="EMBL" id="GGB56481.1"/>
    </source>
</evidence>
<evidence type="ECO:0000256" key="2">
    <source>
        <dbReference type="ARBA" id="ARBA00022737"/>
    </source>
</evidence>
<dbReference type="InterPro" id="IPR036634">
    <property type="entry name" value="PRD_sf"/>
</dbReference>
<proteinExistence type="predicted"/>
<feature type="domain" description="PRD" evidence="8">
    <location>
        <begin position="297"/>
        <end position="404"/>
    </location>
</feature>
<keyword evidence="5" id="KW-0804">Transcription</keyword>
<dbReference type="Pfam" id="PF08279">
    <property type="entry name" value="HTH_11"/>
    <property type="match status" value="1"/>
</dbReference>
<feature type="domain" description="PTS EIIA type-2" evidence="6">
    <location>
        <begin position="501"/>
        <end position="638"/>
    </location>
</feature>
<protein>
    <submittedName>
        <fullName evidence="9">LicABCH operon regulator</fullName>
    </submittedName>
</protein>
<dbReference type="RefSeq" id="WP_088052482.1">
    <property type="nucleotide sequence ID" value="NZ_BMJD01000043.1"/>
</dbReference>
<dbReference type="Pfam" id="PF05043">
    <property type="entry name" value="Mga"/>
    <property type="match status" value="1"/>
</dbReference>
<dbReference type="Gene3D" id="3.40.930.10">
    <property type="entry name" value="Mannitol-specific EII, Chain A"/>
    <property type="match status" value="1"/>
</dbReference>
<dbReference type="InterPro" id="IPR036095">
    <property type="entry name" value="PTS_EIIB-like_sf"/>
</dbReference>
<dbReference type="Proteomes" id="UP000621492">
    <property type="component" value="Unassembled WGS sequence"/>
</dbReference>
<dbReference type="InterPro" id="IPR016152">
    <property type="entry name" value="PTrfase/Anion_transptr"/>
</dbReference>
<dbReference type="PROSITE" id="PS51372">
    <property type="entry name" value="PRD_2"/>
    <property type="match status" value="2"/>
</dbReference>
<keyword evidence="4" id="KW-0010">Activator</keyword>
<dbReference type="Gene3D" id="3.40.50.2300">
    <property type="match status" value="1"/>
</dbReference>
<keyword evidence="3" id="KW-0805">Transcription regulation</keyword>
<keyword evidence="10" id="KW-1185">Reference proteome</keyword>
<dbReference type="InterPro" id="IPR036390">
    <property type="entry name" value="WH_DNA-bd_sf"/>
</dbReference>
<evidence type="ECO:0000256" key="1">
    <source>
        <dbReference type="ARBA" id="ARBA00022679"/>
    </source>
</evidence>
<dbReference type="Gene3D" id="1.10.1790.10">
    <property type="entry name" value="PRD domain"/>
    <property type="match status" value="2"/>
</dbReference>
<name>A0A9W5U123_9BACI</name>
<dbReference type="SUPFAM" id="SSF55804">
    <property type="entry name" value="Phoshotransferase/anion transport protein"/>
    <property type="match status" value="1"/>
</dbReference>
<dbReference type="CDD" id="cd00211">
    <property type="entry name" value="PTS_IIA_fru"/>
    <property type="match status" value="1"/>
</dbReference>
<dbReference type="EMBL" id="BMJD01000043">
    <property type="protein sequence ID" value="GGB56481.1"/>
    <property type="molecule type" value="Genomic_DNA"/>
</dbReference>
<comment type="caution">
    <text evidence="9">The sequence shown here is derived from an EMBL/GenBank/DDBJ whole genome shotgun (WGS) entry which is preliminary data.</text>
</comment>
<keyword evidence="1" id="KW-0808">Transferase</keyword>
<dbReference type="InterPro" id="IPR002178">
    <property type="entry name" value="PTS_EIIA_type-2_dom"/>
</dbReference>
<dbReference type="Gene3D" id="1.10.10.10">
    <property type="entry name" value="Winged helix-like DNA-binding domain superfamily/Winged helix DNA-binding domain"/>
    <property type="match status" value="2"/>
</dbReference>
<organism evidence="9 10">
    <name type="scientific">Lentibacillus populi</name>
    <dbReference type="NCBI Taxonomy" id="1827502"/>
    <lineage>
        <taxon>Bacteria</taxon>
        <taxon>Bacillati</taxon>
        <taxon>Bacillota</taxon>
        <taxon>Bacilli</taxon>
        <taxon>Bacillales</taxon>
        <taxon>Bacillaceae</taxon>
        <taxon>Lentibacillus</taxon>
    </lineage>
</organism>
<dbReference type="InterPro" id="IPR050661">
    <property type="entry name" value="BglG_antiterminators"/>
</dbReference>
<reference evidence="9" key="2">
    <citation type="submission" date="2020-09" db="EMBL/GenBank/DDBJ databases">
        <authorList>
            <person name="Sun Q."/>
            <person name="Zhou Y."/>
        </authorList>
    </citation>
    <scope>NUCLEOTIDE SEQUENCE</scope>
    <source>
        <strain evidence="9">CGMCC 1.15454</strain>
    </source>
</reference>
<dbReference type="Pfam" id="PF00874">
    <property type="entry name" value="PRD"/>
    <property type="match status" value="2"/>
</dbReference>
<dbReference type="InterPro" id="IPR036388">
    <property type="entry name" value="WH-like_DNA-bd_sf"/>
</dbReference>
<evidence type="ECO:0000313" key="10">
    <source>
        <dbReference type="Proteomes" id="UP000621492"/>
    </source>
</evidence>